<sequence>MHRSNATYAKWTNKIKSPKSALIQFQGINRVHYGAPCRKEVKTDLPQNCITIKTTGKKFGLNENLLNFKVQILNQAVTLANITF</sequence>
<evidence type="ECO:0000313" key="2">
    <source>
        <dbReference type="Proteomes" id="UP000432350"/>
    </source>
</evidence>
<gene>
    <name evidence="1" type="ORF">SPHINGO8BC_70213</name>
</gene>
<dbReference type="EMBL" id="CABWMV010000026">
    <property type="protein sequence ID" value="VXD06918.1"/>
    <property type="molecule type" value="Genomic_DNA"/>
</dbReference>
<proteinExistence type="predicted"/>
<accession>A0A654DNI5</accession>
<name>A0A654DNI5_SPHMU</name>
<reference evidence="1 2" key="1">
    <citation type="submission" date="2019-10" db="EMBL/GenBank/DDBJ databases">
        <authorList>
            <person name="Karimi E."/>
        </authorList>
    </citation>
    <scope>NUCLEOTIDE SEQUENCE [LARGE SCALE GENOMIC DNA]</scope>
    <source>
        <strain evidence="1">Sphingobacterium sp. 8BC</strain>
    </source>
</reference>
<organism evidence="1 2">
    <name type="scientific">Sphingobacterium multivorum</name>
    <dbReference type="NCBI Taxonomy" id="28454"/>
    <lineage>
        <taxon>Bacteria</taxon>
        <taxon>Pseudomonadati</taxon>
        <taxon>Bacteroidota</taxon>
        <taxon>Sphingobacteriia</taxon>
        <taxon>Sphingobacteriales</taxon>
        <taxon>Sphingobacteriaceae</taxon>
        <taxon>Sphingobacterium</taxon>
    </lineage>
</organism>
<dbReference type="Proteomes" id="UP000432350">
    <property type="component" value="Unassembled WGS sequence"/>
</dbReference>
<protein>
    <submittedName>
        <fullName evidence="1">Uncharacterized protein</fullName>
    </submittedName>
</protein>
<evidence type="ECO:0000313" key="1">
    <source>
        <dbReference type="EMBL" id="VXD06918.1"/>
    </source>
</evidence>
<dbReference type="AlphaFoldDB" id="A0A654DNI5"/>